<dbReference type="InterPro" id="IPR004276">
    <property type="entry name" value="GlycoTrans_28_N"/>
</dbReference>
<reference evidence="12 13" key="1">
    <citation type="journal article" date="2019" name="Sci. Rep.">
        <title>Comparative genomics of chytrid fungi reveal insights into the obligate biotrophic and pathogenic lifestyle of Synchytrium endobioticum.</title>
        <authorList>
            <person name="van de Vossenberg B.T.L.H."/>
            <person name="Warris S."/>
            <person name="Nguyen H.D.T."/>
            <person name="van Gent-Pelzer M.P.E."/>
            <person name="Joly D.L."/>
            <person name="van de Geest H.C."/>
            <person name="Bonants P.J.M."/>
            <person name="Smith D.S."/>
            <person name="Levesque C.A."/>
            <person name="van der Lee T.A.J."/>
        </authorList>
    </citation>
    <scope>NUCLEOTIDE SEQUENCE [LARGE SCALE GENOMIC DNA]</scope>
    <source>
        <strain evidence="11 13">LEV6574</strain>
        <strain evidence="10 12">MB42</strain>
    </source>
</reference>
<keyword evidence="12" id="KW-1185">Reference proteome</keyword>
<dbReference type="PANTHER" id="PTHR48050:SF25">
    <property type="entry name" value="STEROL 3-BETA-GLUCOSYLTRANSFERASE"/>
    <property type="match status" value="1"/>
</dbReference>
<dbReference type="SMART" id="SM00568">
    <property type="entry name" value="GRAM"/>
    <property type="match status" value="2"/>
</dbReference>
<feature type="region of interest" description="Disordered" evidence="8">
    <location>
        <begin position="638"/>
        <end position="683"/>
    </location>
</feature>
<comment type="caution">
    <text evidence="11">The sequence shown here is derived from an EMBL/GenBank/DDBJ whole genome shotgun (WGS) entry which is preliminary data.</text>
</comment>
<dbReference type="EMBL" id="QEAN01000133">
    <property type="protein sequence ID" value="TPX46531.1"/>
    <property type="molecule type" value="Genomic_DNA"/>
</dbReference>
<evidence type="ECO:0000256" key="1">
    <source>
        <dbReference type="ARBA" id="ARBA00006962"/>
    </source>
</evidence>
<dbReference type="InterPro" id="IPR002213">
    <property type="entry name" value="UDP_glucos_trans"/>
</dbReference>
<feature type="compositionally biased region" description="Pro residues" evidence="8">
    <location>
        <begin position="580"/>
        <end position="589"/>
    </location>
</feature>
<feature type="compositionally biased region" description="Polar residues" evidence="8">
    <location>
        <begin position="540"/>
        <end position="564"/>
    </location>
</feature>
<feature type="compositionally biased region" description="Basic and acidic residues" evidence="8">
    <location>
        <begin position="71"/>
        <end position="82"/>
    </location>
</feature>
<evidence type="ECO:0000256" key="3">
    <source>
        <dbReference type="ARBA" id="ARBA00022676"/>
    </source>
</evidence>
<feature type="compositionally biased region" description="Polar residues" evidence="8">
    <location>
        <begin position="647"/>
        <end position="665"/>
    </location>
</feature>
<feature type="domain" description="PH" evidence="9">
    <location>
        <begin position="225"/>
        <end position="319"/>
    </location>
</feature>
<dbReference type="InterPro" id="IPR004182">
    <property type="entry name" value="GRAM"/>
</dbReference>
<dbReference type="Gene3D" id="3.40.50.2000">
    <property type="entry name" value="Glycogen Phosphorylase B"/>
    <property type="match status" value="2"/>
</dbReference>
<evidence type="ECO:0000259" key="9">
    <source>
        <dbReference type="PROSITE" id="PS50003"/>
    </source>
</evidence>
<feature type="region of interest" description="Disordered" evidence="8">
    <location>
        <begin position="517"/>
        <end position="564"/>
    </location>
</feature>
<dbReference type="SMART" id="SM00233">
    <property type="entry name" value="PH"/>
    <property type="match status" value="1"/>
</dbReference>
<feature type="region of interest" description="Disordered" evidence="8">
    <location>
        <begin position="576"/>
        <end position="612"/>
    </location>
</feature>
<dbReference type="CDD" id="cd03784">
    <property type="entry name" value="GT1_Gtf-like"/>
    <property type="match status" value="1"/>
</dbReference>
<dbReference type="InterPro" id="IPR050426">
    <property type="entry name" value="Glycosyltransferase_28"/>
</dbReference>
<evidence type="ECO:0000256" key="6">
    <source>
        <dbReference type="ARBA" id="ARBA00047886"/>
    </source>
</evidence>
<evidence type="ECO:0000313" key="11">
    <source>
        <dbReference type="EMBL" id="TPX50342.1"/>
    </source>
</evidence>
<proteinExistence type="inferred from homology"/>
<dbReference type="PANTHER" id="PTHR48050">
    <property type="entry name" value="STEROL 3-BETA-GLUCOSYLTRANSFERASE"/>
    <property type="match status" value="1"/>
</dbReference>
<gene>
    <name evidence="11" type="primary">SENL935</name>
    <name evidence="11" type="ORF">SeLEV6574_g00935</name>
    <name evidence="10" type="ORF">SeMB42_g03659</name>
</gene>
<accession>A0A507DF71</accession>
<protein>
    <recommendedName>
        <fullName evidence="2">sterol 3beta-glucosyltransferase</fullName>
        <ecNumber evidence="2">2.4.1.173</ecNumber>
    </recommendedName>
    <alternativeName>
        <fullName evidence="5">Autophagy-related protein 26</fullName>
    </alternativeName>
</protein>
<dbReference type="EC" id="2.4.1.173" evidence="2"/>
<dbReference type="Proteomes" id="UP000320475">
    <property type="component" value="Unassembled WGS sequence"/>
</dbReference>
<dbReference type="SUPFAM" id="SSF50729">
    <property type="entry name" value="PH domain-like"/>
    <property type="match status" value="1"/>
</dbReference>
<feature type="region of interest" description="Disordered" evidence="8">
    <location>
        <begin position="114"/>
        <end position="168"/>
    </location>
</feature>
<comment type="catalytic activity">
    <reaction evidence="7">
        <text>a sterol + UDP-alpha-D-glucose = a sterol 3-beta-D-glucoside + UDP + H(+)</text>
        <dbReference type="Rhea" id="RHEA:22724"/>
        <dbReference type="ChEBI" id="CHEBI:15378"/>
        <dbReference type="ChEBI" id="CHEBI:15889"/>
        <dbReference type="ChEBI" id="CHEBI:37424"/>
        <dbReference type="ChEBI" id="CHEBI:58223"/>
        <dbReference type="ChEBI" id="CHEBI:58885"/>
        <dbReference type="EC" id="2.4.1.173"/>
    </reaction>
    <physiologicalReaction direction="left-to-right" evidence="7">
        <dbReference type="Rhea" id="RHEA:22725"/>
    </physiologicalReaction>
</comment>
<dbReference type="InterPro" id="IPR001849">
    <property type="entry name" value="PH_domain"/>
</dbReference>
<feature type="compositionally biased region" description="Acidic residues" evidence="8">
    <location>
        <begin position="144"/>
        <end position="159"/>
    </location>
</feature>
<keyword evidence="4 11" id="KW-0808">Transferase</keyword>
<dbReference type="FunFam" id="3.40.50.2000:FF:000009">
    <property type="entry name" value="Sterol 3-beta-glucosyltransferase UGT80A2"/>
    <property type="match status" value="1"/>
</dbReference>
<organism evidence="11 13">
    <name type="scientific">Synchytrium endobioticum</name>
    <dbReference type="NCBI Taxonomy" id="286115"/>
    <lineage>
        <taxon>Eukaryota</taxon>
        <taxon>Fungi</taxon>
        <taxon>Fungi incertae sedis</taxon>
        <taxon>Chytridiomycota</taxon>
        <taxon>Chytridiomycota incertae sedis</taxon>
        <taxon>Chytridiomycetes</taxon>
        <taxon>Synchytriales</taxon>
        <taxon>Synchytriaceae</taxon>
        <taxon>Synchytrium</taxon>
    </lineage>
</organism>
<dbReference type="OrthoDB" id="10261837at2759"/>
<dbReference type="GO" id="GO:0016906">
    <property type="term" value="F:sterol 3-beta-glucosyltransferase activity"/>
    <property type="evidence" value="ECO:0007669"/>
    <property type="project" value="UniProtKB-EC"/>
</dbReference>
<dbReference type="SUPFAM" id="SSF53756">
    <property type="entry name" value="UDP-Glycosyltransferase/glycogen phosphorylase"/>
    <property type="match status" value="1"/>
</dbReference>
<comment type="catalytic activity">
    <reaction evidence="6">
        <text>ergosterol + UDP-alpha-D-glucose = ergosteryl 3-beta-D-glucoside + UDP + H(+)</text>
        <dbReference type="Rhea" id="RHEA:61836"/>
        <dbReference type="ChEBI" id="CHEBI:15378"/>
        <dbReference type="ChEBI" id="CHEBI:16933"/>
        <dbReference type="ChEBI" id="CHEBI:52973"/>
        <dbReference type="ChEBI" id="CHEBI:58223"/>
        <dbReference type="ChEBI" id="CHEBI:58885"/>
    </reaction>
    <physiologicalReaction direction="left-to-right" evidence="6">
        <dbReference type="Rhea" id="RHEA:61837"/>
    </physiologicalReaction>
</comment>
<evidence type="ECO:0000256" key="7">
    <source>
        <dbReference type="ARBA" id="ARBA00049453"/>
    </source>
</evidence>
<feature type="region of interest" description="Disordered" evidence="8">
    <location>
        <begin position="71"/>
        <end position="92"/>
    </location>
</feature>
<dbReference type="PROSITE" id="PS50003">
    <property type="entry name" value="PH_DOMAIN"/>
    <property type="match status" value="1"/>
</dbReference>
<evidence type="ECO:0000256" key="4">
    <source>
        <dbReference type="ARBA" id="ARBA00022679"/>
    </source>
</evidence>
<dbReference type="GO" id="GO:0005975">
    <property type="term" value="P:carbohydrate metabolic process"/>
    <property type="evidence" value="ECO:0007669"/>
    <property type="project" value="InterPro"/>
</dbReference>
<dbReference type="Pfam" id="PF00169">
    <property type="entry name" value="PH"/>
    <property type="match status" value="1"/>
</dbReference>
<feature type="compositionally biased region" description="Polar residues" evidence="8">
    <location>
        <begin position="119"/>
        <end position="129"/>
    </location>
</feature>
<evidence type="ECO:0000313" key="12">
    <source>
        <dbReference type="Proteomes" id="UP000317494"/>
    </source>
</evidence>
<feature type="region of interest" description="Disordered" evidence="8">
    <location>
        <begin position="1"/>
        <end position="24"/>
    </location>
</feature>
<dbReference type="Gene3D" id="2.30.29.30">
    <property type="entry name" value="Pleckstrin-homology domain (PH domain)/Phosphotyrosine-binding domain (PTB)"/>
    <property type="match status" value="3"/>
</dbReference>
<dbReference type="FunFam" id="3.40.50.2000:FF:000029">
    <property type="entry name" value="Sterol 3-beta-glucosyltransferase"/>
    <property type="match status" value="1"/>
</dbReference>
<dbReference type="GO" id="GO:0016125">
    <property type="term" value="P:sterol metabolic process"/>
    <property type="evidence" value="ECO:0007669"/>
    <property type="project" value="TreeGrafter"/>
</dbReference>
<dbReference type="InterPro" id="IPR010610">
    <property type="entry name" value="EryCIII-like_C"/>
</dbReference>
<name>A0A507DF71_9FUNG</name>
<evidence type="ECO:0000256" key="8">
    <source>
        <dbReference type="SAM" id="MobiDB-lite"/>
    </source>
</evidence>
<dbReference type="Proteomes" id="UP000317494">
    <property type="component" value="Unassembled WGS sequence"/>
</dbReference>
<dbReference type="EMBL" id="QEAM01000019">
    <property type="protein sequence ID" value="TPX50342.1"/>
    <property type="molecule type" value="Genomic_DNA"/>
</dbReference>
<evidence type="ECO:0000256" key="2">
    <source>
        <dbReference type="ARBA" id="ARBA00012650"/>
    </source>
</evidence>
<dbReference type="InterPro" id="IPR011993">
    <property type="entry name" value="PH-like_dom_sf"/>
</dbReference>
<evidence type="ECO:0000313" key="13">
    <source>
        <dbReference type="Proteomes" id="UP000320475"/>
    </source>
</evidence>
<keyword evidence="3 11" id="KW-0328">Glycosyltransferase</keyword>
<dbReference type="Pfam" id="PF06722">
    <property type="entry name" value="EryCIII-like_C"/>
    <property type="match status" value="1"/>
</dbReference>
<evidence type="ECO:0000256" key="5">
    <source>
        <dbReference type="ARBA" id="ARBA00029843"/>
    </source>
</evidence>
<dbReference type="Pfam" id="PF03033">
    <property type="entry name" value="Glyco_transf_28"/>
    <property type="match status" value="1"/>
</dbReference>
<feature type="compositionally biased region" description="Polar residues" evidence="8">
    <location>
        <begin position="518"/>
        <end position="532"/>
    </location>
</feature>
<evidence type="ECO:0000313" key="10">
    <source>
        <dbReference type="EMBL" id="TPX46531.1"/>
    </source>
</evidence>
<comment type="similarity">
    <text evidence="1">Belongs to the glycosyltransferase 28 family.</text>
</comment>
<dbReference type="Pfam" id="PF02893">
    <property type="entry name" value="GRAM"/>
    <property type="match status" value="2"/>
</dbReference>
<dbReference type="STRING" id="286115.A0A507DF71"/>
<feature type="region of interest" description="Disordered" evidence="8">
    <location>
        <begin position="409"/>
        <end position="441"/>
    </location>
</feature>
<dbReference type="VEuPathDB" id="FungiDB:SeMB42_g03659"/>
<sequence length="1378" mass="152327">MQPPQLIEAPAGPSTGPPDKCLASTNALLNDNEVLTDIPHDGAAGDLDLVTSIRLNPVFQFAREVLRRAEELDDHDDREPHESPALARRASFASTRSTLARKALDSLIAGPATLPRNRIPSQVSRTSATPALVPNVKVVQPPSPEEELSSENTSDDDDASSANIDTDTDTKDVADRIQIAFDLPQMEPYKGEFACYLARSVLLKGYMFVTSDHICFYATLPRETAISKAGYLSKRSSTTHTYTNYWFLLKDDVLTFYANSTNIYFPFGSIDMKKVLSVEASKKRKNGFKIQTPFRKYHLTADTELAVQEWLHILQASMFRAKNEADDVRIVLPFAAVADMQLNRTSLGVDMLSIRISDDDDVSEAYLFTYFNDIGFAYQTLHAIWVDVKRKVNADATRGRILKPVSMYDSTATSSLPPRPTEGASPTRNIRSPSPALMNHQRPRPLMAIKPDSPAGATAQSQTLLPSPTLLSPASTSSLLSTPAGSNTTIASTGAGANFNPSAVLAKIPRVFHRRTQSDFSAKPTNDVNNGNPDHFESLRSMTSPTDSQSLSPERQCSSSVQERGSITNGSCVAAAAAAAPPPPPPPPQVSFEALAPANERPPSPDKRPGAWVWSAPFTHRKTPSDAGPQYWPDITRDNSDFRCSSPDRQSFSSLQERGSVTNVSAPPEITSPEPSTYLNERPLSPDKRQGAWAWTTPFTHRKTPSDAGVQYWPDIIRDNNVSEKRREEFVKVFGVPESEDLLASSLCHYQRIIPRLGRMYLSDLHVCFNSNLISSKMMIPLSDVIMVRKEKSYMGGLLYHALSIITKDQQEFTFSFYTADACDFIHKILEPKVVKAHEGVTRAAERRRSVEIIRKQVSALEHIQQDEHAKSILSDAELNALPPLVNEVKTELPKPMHITCLTIGTRGDVQPYIALGKRLMEHGHTVRIATHLEYKDWIEGHGLEFGEVTGNPAALIALCVDNGMFTVSFMREGLTHFRGWFDELLESGWEACKGTDLIIQSPTAFSGVHIAEAMNIPYFSAFPMPWTKTRTYPHPFAVPEIHMGGSYNYMSYITIDTIMWKFMQYQINSWRKKVLDRPPVSSMDLSDLKLPFLYSFSPSVVPYPPDWADTTHICGYWFLDNPEHDWTPPPSLIEFMNAGPKPIYIGFGSIVVPDPDEMTNIIIEAVKKAGVRAILSKGWSARGVESKSPNSPTKAELFPDNIFPIASVPHDWLFPQLAGVVHHGGAGTAAAGMRAGVPTLIKPFFGDQFFWAERLSDLGVGLSVRKFTIERLAEALVTLTTDVKMAERAKLLGSKIRSEDGIGRAVEYIYRDLDYSRRLVNKLHNQNSSPLSSQAARPPVPPTVAAPGPLVVEAMTIPAAKTRPSSWHASAAINDPC</sequence>